<keyword evidence="3" id="KW-1185">Reference proteome</keyword>
<dbReference type="OrthoDB" id="340227at2"/>
<protein>
    <submittedName>
        <fullName evidence="2">Uncharacterized protein</fullName>
    </submittedName>
</protein>
<name>A0A4R9K8X8_9LEPT</name>
<accession>A0A4R9K8X8</accession>
<proteinExistence type="predicted"/>
<comment type="caution">
    <text evidence="2">The sequence shown here is derived from an EMBL/GenBank/DDBJ whole genome shotgun (WGS) entry which is preliminary data.</text>
</comment>
<sequence length="232" mass="26213">MLYAAIAMIIVGVLCFLYVSLNPNSANVSAGTKRTVSERGQAGPGYSANFRHQPLSSVSPQLDERIRRDREIADSKPHWQEPSINYTKQAVPPPSIVEKTTILKDSEEGFEEVPLEVEPKITSFHMEGILYLDHSGKIPFGEKDLSETESSEETLRNFKRVGPAKLKEEDGKFVFYSGNASYTYQSYELDQVVFYDQGIAFLLKDTRVPRPVYFTKEMDELKEFLSQAAVEV</sequence>
<dbReference type="RefSeq" id="WP_135621831.1">
    <property type="nucleotide sequence ID" value="NZ_RQGD01000010.1"/>
</dbReference>
<evidence type="ECO:0000313" key="3">
    <source>
        <dbReference type="Proteomes" id="UP000297693"/>
    </source>
</evidence>
<dbReference type="NCBIfam" id="NF047771">
    <property type="entry name" value="LIC_11490_fam"/>
    <property type="match status" value="1"/>
</dbReference>
<evidence type="ECO:0000313" key="2">
    <source>
        <dbReference type="EMBL" id="TGL62157.1"/>
    </source>
</evidence>
<dbReference type="AlphaFoldDB" id="A0A4R9K8X8"/>
<organism evidence="2 3">
    <name type="scientific">Leptospira ognonensis</name>
    <dbReference type="NCBI Taxonomy" id="2484945"/>
    <lineage>
        <taxon>Bacteria</taxon>
        <taxon>Pseudomonadati</taxon>
        <taxon>Spirochaetota</taxon>
        <taxon>Spirochaetia</taxon>
        <taxon>Leptospirales</taxon>
        <taxon>Leptospiraceae</taxon>
        <taxon>Leptospira</taxon>
    </lineage>
</organism>
<dbReference type="EMBL" id="RQGD01000010">
    <property type="protein sequence ID" value="TGL62157.1"/>
    <property type="molecule type" value="Genomic_DNA"/>
</dbReference>
<dbReference type="Proteomes" id="UP000297693">
    <property type="component" value="Unassembled WGS sequence"/>
</dbReference>
<feature type="region of interest" description="Disordered" evidence="1">
    <location>
        <begin position="29"/>
        <end position="63"/>
    </location>
</feature>
<evidence type="ECO:0000256" key="1">
    <source>
        <dbReference type="SAM" id="MobiDB-lite"/>
    </source>
</evidence>
<reference evidence="2" key="1">
    <citation type="journal article" date="2019" name="PLoS Negl. Trop. Dis.">
        <title>Revisiting the worldwide diversity of Leptospira species in the environment.</title>
        <authorList>
            <person name="Vincent A.T."/>
            <person name="Schiettekatte O."/>
            <person name="Bourhy P."/>
            <person name="Veyrier F.J."/>
            <person name="Picardeau M."/>
        </authorList>
    </citation>
    <scope>NUCLEOTIDE SEQUENCE [LARGE SCALE GENOMIC DNA]</scope>
    <source>
        <strain evidence="2">201702476</strain>
    </source>
</reference>
<gene>
    <name evidence="2" type="ORF">EHQ58_02835</name>
</gene>